<evidence type="ECO:0000256" key="2">
    <source>
        <dbReference type="PROSITE-ProRule" id="PRU00323"/>
    </source>
</evidence>
<dbReference type="PROSITE" id="PS50963">
    <property type="entry name" value="LINK_2"/>
    <property type="match status" value="1"/>
</dbReference>
<dbReference type="PANTHER" id="PTHR32493">
    <property type="entry name" value="SUSHI DOMAIN-CONTAINING PROTEIN 5"/>
    <property type="match status" value="1"/>
</dbReference>
<feature type="region of interest" description="Disordered" evidence="3">
    <location>
        <begin position="359"/>
        <end position="385"/>
    </location>
</feature>
<keyword evidence="4" id="KW-0812">Transmembrane</keyword>
<keyword evidence="4" id="KW-1133">Transmembrane helix</keyword>
<reference evidence="7" key="1">
    <citation type="submission" date="2025-08" db="UniProtKB">
        <authorList>
            <consortium name="RefSeq"/>
        </authorList>
    </citation>
    <scope>IDENTIFICATION</scope>
    <source>
        <tissue evidence="7">Brain</tissue>
    </source>
</reference>
<feature type="region of interest" description="Disordered" evidence="3">
    <location>
        <begin position="477"/>
        <end position="509"/>
    </location>
</feature>
<dbReference type="SMART" id="SM00445">
    <property type="entry name" value="LINK"/>
    <property type="match status" value="1"/>
</dbReference>
<dbReference type="Gene3D" id="3.10.100.10">
    <property type="entry name" value="Mannose-Binding Protein A, subunit A"/>
    <property type="match status" value="1"/>
</dbReference>
<dbReference type="InterPro" id="IPR000538">
    <property type="entry name" value="Link_dom"/>
</dbReference>
<evidence type="ECO:0000256" key="1">
    <source>
        <dbReference type="ARBA" id="ARBA00023157"/>
    </source>
</evidence>
<feature type="compositionally biased region" description="Basic and acidic residues" evidence="3">
    <location>
        <begin position="163"/>
        <end position="183"/>
    </location>
</feature>
<dbReference type="CTD" id="26032"/>
<dbReference type="Pfam" id="PF00193">
    <property type="entry name" value="Xlink"/>
    <property type="match status" value="1"/>
</dbReference>
<feature type="compositionally biased region" description="Low complexity" evidence="3">
    <location>
        <begin position="136"/>
        <end position="158"/>
    </location>
</feature>
<evidence type="ECO:0000256" key="3">
    <source>
        <dbReference type="SAM" id="MobiDB-lite"/>
    </source>
</evidence>
<gene>
    <name evidence="7" type="primary">SUSD5</name>
</gene>
<dbReference type="GeneID" id="101675699"/>
<dbReference type="AlphaFoldDB" id="A0A8U0SLF2"/>
<accession>A0A8U0SLF2</accession>
<dbReference type="SUPFAM" id="SSF56436">
    <property type="entry name" value="C-type lectin-like"/>
    <property type="match status" value="1"/>
</dbReference>
<feature type="compositionally biased region" description="Polar residues" evidence="3">
    <location>
        <begin position="558"/>
        <end position="574"/>
    </location>
</feature>
<keyword evidence="1" id="KW-1015">Disulfide bond</keyword>
<keyword evidence="4" id="KW-0472">Membrane</keyword>
<dbReference type="GO" id="GO:0007219">
    <property type="term" value="P:Notch signaling pathway"/>
    <property type="evidence" value="ECO:0007669"/>
    <property type="project" value="TreeGrafter"/>
</dbReference>
<protein>
    <submittedName>
        <fullName evidence="7">Sushi domain-containing protein 5 isoform X2</fullName>
    </submittedName>
</protein>
<keyword evidence="6" id="KW-1185">Reference proteome</keyword>
<dbReference type="FunFam" id="3.10.100.10:FF:000058">
    <property type="entry name" value="Sushi domain-containing protein 5"/>
    <property type="match status" value="1"/>
</dbReference>
<proteinExistence type="predicted"/>
<feature type="region of interest" description="Disordered" evidence="3">
    <location>
        <begin position="117"/>
        <end position="209"/>
    </location>
</feature>
<dbReference type="InterPro" id="IPR016187">
    <property type="entry name" value="CTDL_fold"/>
</dbReference>
<dbReference type="GO" id="GO:0005540">
    <property type="term" value="F:hyaluronic acid binding"/>
    <property type="evidence" value="ECO:0007669"/>
    <property type="project" value="InterPro"/>
</dbReference>
<sequence length="768" mass="82998">MPRFSEESRCCVRFTPQSEAGKLESSFSYPSCSRGGRQLQSQEAEDRIRHSVLNGPPGEPGLSHCVTLSPRVSRAGGGSLQPALCSPRLSVPSPSAPAAPRELGVRRSLFWYRGLQVPGTKAEPGPAASPAPRMRPPGAQGPQRGGSWRPASLSCARSSLRRAGREAREAERSAHSRVEHEGQWPRSRARRGSPRSSQPRVDARTMAAEGRGPRVQLWAAALLLLGLPRLSVRADGKLFVLESQNGSQGLELEVAQLSCKSRGAHLVSAEELRTVVQDCAFAVCTTGWLADGTLGTTVCSKGSDEQQIMRAIDVRIESNPAPGATYSAFCIKDEDVAEAHIDYEDNFPDDRSMSFRELMEDSRTEAEEDRSPGEAPEEVSKQDRLVSISLGRESIARDTAFVPTTGLSIAGSSVPTDSPGPQLNQKYLFWFPAENFHKPGLQKEMNDGSKKQLLARDNHSSLTAAPGEPEAKVIYSSTHGPSGPFLGRTDSKTGDPMVSSSDESWLDGYPVTDGAWRKIEAEEEEEEEDGDKGDGSVGLEERVPVTLNQPIPVEVKNPRSTSITPSEDMTHSSVLPSQTLDVEALALRPRNVSETENPSMGDGDLTRYQSTVPWSFATETSPMATLPYELPSSTLRTVTTAVQQLPNHSPSTVMAASQTPGETIAPEVQDSFPYLLSEDFLGQESPGPGASEELLPTVESCVGDGCPSLSRGPVIATIVTVLCLLLLLAGVGAVWGHHKCQHKSSVYKLNVGQRQARHYHQQIEMEKV</sequence>
<feature type="domain" description="Link" evidence="5">
    <location>
        <begin position="237"/>
        <end position="332"/>
    </location>
</feature>
<evidence type="ECO:0000313" key="7">
    <source>
        <dbReference type="RefSeq" id="XP_044945006.1"/>
    </source>
</evidence>
<feature type="region of interest" description="Disordered" evidence="3">
    <location>
        <begin position="19"/>
        <end position="46"/>
    </location>
</feature>
<evidence type="ECO:0000256" key="4">
    <source>
        <dbReference type="SAM" id="Phobius"/>
    </source>
</evidence>
<evidence type="ECO:0000259" key="5">
    <source>
        <dbReference type="PROSITE" id="PS50963"/>
    </source>
</evidence>
<dbReference type="PANTHER" id="PTHR32493:SF0">
    <property type="entry name" value="SUSHI DOMAIN-CONTAINING PROTEIN 5"/>
    <property type="match status" value="1"/>
</dbReference>
<evidence type="ECO:0000313" key="6">
    <source>
        <dbReference type="Proteomes" id="UP000000715"/>
    </source>
</evidence>
<feature type="transmembrane region" description="Helical" evidence="4">
    <location>
        <begin position="714"/>
        <end position="735"/>
    </location>
</feature>
<dbReference type="GO" id="GO:0007155">
    <property type="term" value="P:cell adhesion"/>
    <property type="evidence" value="ECO:0007669"/>
    <property type="project" value="InterPro"/>
</dbReference>
<dbReference type="InterPro" id="IPR053298">
    <property type="entry name" value="Sushi_domain_protein"/>
</dbReference>
<dbReference type="RefSeq" id="XP_044945006.1">
    <property type="nucleotide sequence ID" value="XM_045089071.1"/>
</dbReference>
<comment type="caution">
    <text evidence="2">Lacks conserved residue(s) required for the propagation of feature annotation.</text>
</comment>
<organism evidence="6 7">
    <name type="scientific">Mustela putorius furo</name>
    <name type="common">European domestic ferret</name>
    <name type="synonym">Mustela furo</name>
    <dbReference type="NCBI Taxonomy" id="9669"/>
    <lineage>
        <taxon>Eukaryota</taxon>
        <taxon>Metazoa</taxon>
        <taxon>Chordata</taxon>
        <taxon>Craniata</taxon>
        <taxon>Vertebrata</taxon>
        <taxon>Euteleostomi</taxon>
        <taxon>Mammalia</taxon>
        <taxon>Eutheria</taxon>
        <taxon>Laurasiatheria</taxon>
        <taxon>Carnivora</taxon>
        <taxon>Caniformia</taxon>
        <taxon>Musteloidea</taxon>
        <taxon>Mustelidae</taxon>
        <taxon>Mustelinae</taxon>
        <taxon>Mustela</taxon>
    </lineage>
</organism>
<feature type="compositionally biased region" description="Basic and acidic residues" evidence="3">
    <location>
        <begin position="359"/>
        <end position="384"/>
    </location>
</feature>
<dbReference type="Proteomes" id="UP000000715">
    <property type="component" value="Unplaced"/>
</dbReference>
<name>A0A8U0SLF2_MUSPF</name>
<feature type="region of interest" description="Disordered" evidence="3">
    <location>
        <begin position="555"/>
        <end position="574"/>
    </location>
</feature>
<dbReference type="InterPro" id="IPR016186">
    <property type="entry name" value="C-type_lectin-like/link_sf"/>
</dbReference>